<dbReference type="RefSeq" id="WP_273736887.1">
    <property type="nucleotide sequence ID" value="NZ_JAQIVI010000022.1"/>
</dbReference>
<evidence type="ECO:0000313" key="3">
    <source>
        <dbReference type="Proteomes" id="UP001596383"/>
    </source>
</evidence>
<dbReference type="EMBL" id="JBHSWV010000022">
    <property type="protein sequence ID" value="MFC6763787.1"/>
    <property type="molecule type" value="Genomic_DNA"/>
</dbReference>
<keyword evidence="1" id="KW-1133">Transmembrane helix</keyword>
<gene>
    <name evidence="2" type="ORF">ACFQE6_01500</name>
</gene>
<name>A0ABD5SFJ0_9EURY</name>
<keyword evidence="3" id="KW-1185">Reference proteome</keyword>
<feature type="transmembrane region" description="Helical" evidence="1">
    <location>
        <begin position="46"/>
        <end position="69"/>
    </location>
</feature>
<evidence type="ECO:0000256" key="1">
    <source>
        <dbReference type="SAM" id="Phobius"/>
    </source>
</evidence>
<feature type="transmembrane region" description="Helical" evidence="1">
    <location>
        <begin position="20"/>
        <end position="40"/>
    </location>
</feature>
<keyword evidence="1" id="KW-0812">Transmembrane</keyword>
<dbReference type="Proteomes" id="UP001596383">
    <property type="component" value="Unassembled WGS sequence"/>
</dbReference>
<protein>
    <submittedName>
        <fullName evidence="2">Uncharacterized protein</fullName>
    </submittedName>
</protein>
<evidence type="ECO:0000313" key="2">
    <source>
        <dbReference type="EMBL" id="MFC6763787.1"/>
    </source>
</evidence>
<dbReference type="AlphaFoldDB" id="A0ABD5SFJ0"/>
<reference evidence="2 3" key="1">
    <citation type="journal article" date="2019" name="Int. J. Syst. Evol. Microbiol.">
        <title>The Global Catalogue of Microorganisms (GCM) 10K type strain sequencing project: providing services to taxonomists for standard genome sequencing and annotation.</title>
        <authorList>
            <consortium name="The Broad Institute Genomics Platform"/>
            <consortium name="The Broad Institute Genome Sequencing Center for Infectious Disease"/>
            <person name="Wu L."/>
            <person name="Ma J."/>
        </authorList>
    </citation>
    <scope>NUCLEOTIDE SEQUENCE [LARGE SCALE GENOMIC DNA]</scope>
    <source>
        <strain evidence="2 3">LMG 29247</strain>
    </source>
</reference>
<proteinExistence type="predicted"/>
<accession>A0ABD5SFJ0</accession>
<organism evidence="2 3">
    <name type="scientific">Natrinema soli</name>
    <dbReference type="NCBI Taxonomy" id="1930624"/>
    <lineage>
        <taxon>Archaea</taxon>
        <taxon>Methanobacteriati</taxon>
        <taxon>Methanobacteriota</taxon>
        <taxon>Stenosarchaea group</taxon>
        <taxon>Halobacteria</taxon>
        <taxon>Halobacteriales</taxon>
        <taxon>Natrialbaceae</taxon>
        <taxon>Natrinema</taxon>
    </lineage>
</organism>
<sequence length="73" mass="8131">MAGKYDKSYLDHLCDYEQGWQLLFTFSVGFLGLSLLWFVSLDTGSAAYVVTILNLFGLTVLALVSGFVLSRCR</sequence>
<keyword evidence="1" id="KW-0472">Membrane</keyword>
<comment type="caution">
    <text evidence="2">The sequence shown here is derived from an EMBL/GenBank/DDBJ whole genome shotgun (WGS) entry which is preliminary data.</text>
</comment>